<gene>
    <name evidence="2" type="ORF">ABB37_03357</name>
</gene>
<dbReference type="EMBL" id="LGTL01000005">
    <property type="protein sequence ID" value="KPA82245.1"/>
    <property type="molecule type" value="Genomic_DNA"/>
</dbReference>
<accession>A0A0N0VG46</accession>
<dbReference type="Proteomes" id="UP000037923">
    <property type="component" value="Unassembled WGS sequence"/>
</dbReference>
<feature type="compositionally biased region" description="Basic and acidic residues" evidence="1">
    <location>
        <begin position="213"/>
        <end position="223"/>
    </location>
</feature>
<comment type="caution">
    <text evidence="2">The sequence shown here is derived from an EMBL/GenBank/DDBJ whole genome shotgun (WGS) entry which is preliminary data.</text>
</comment>
<dbReference type="OrthoDB" id="272254at2759"/>
<feature type="region of interest" description="Disordered" evidence="1">
    <location>
        <begin position="213"/>
        <end position="237"/>
    </location>
</feature>
<reference evidence="2 3" key="1">
    <citation type="submission" date="2015-07" db="EMBL/GenBank/DDBJ databases">
        <title>High-quality genome of monoxenous trypanosomatid Leptomonas pyrrhocoris.</title>
        <authorList>
            <person name="Flegontov P."/>
            <person name="Butenko A."/>
            <person name="Firsov S."/>
            <person name="Vlcek C."/>
            <person name="Logacheva M.D."/>
            <person name="Field M."/>
            <person name="Filatov D."/>
            <person name="Flegontova O."/>
            <person name="Gerasimov E."/>
            <person name="Jackson A.P."/>
            <person name="Kelly S."/>
            <person name="Opperdoes F."/>
            <person name="O'Reilly A."/>
            <person name="Votypka J."/>
            <person name="Yurchenko V."/>
            <person name="Lukes J."/>
        </authorList>
    </citation>
    <scope>NUCLEOTIDE SEQUENCE [LARGE SCALE GENOMIC DNA]</scope>
    <source>
        <strain evidence="2">H10</strain>
    </source>
</reference>
<evidence type="ECO:0000313" key="3">
    <source>
        <dbReference type="Proteomes" id="UP000037923"/>
    </source>
</evidence>
<name>A0A0N0VG46_LEPPY</name>
<dbReference type="RefSeq" id="XP_015660684.1">
    <property type="nucleotide sequence ID" value="XM_015800677.1"/>
</dbReference>
<dbReference type="OMA" id="ARREYNP"/>
<evidence type="ECO:0000313" key="2">
    <source>
        <dbReference type="EMBL" id="KPA82244.1"/>
    </source>
</evidence>
<feature type="compositionally biased region" description="Low complexity" evidence="1">
    <location>
        <begin position="228"/>
        <end position="237"/>
    </location>
</feature>
<sequence length="299" mass="31663">MSEAPVAPKPLSGRKGAVFMGDNFIELEDPAAVTLEDLCESFGTPWESGMHVRQRTTGRIVATLPFEPLPPLTEVADVVIKTEDATAALAASADASGMGAGTNSTNTNEDSEYVSDDEEAENSYAVVYDLVNANAPEMDESTVRLAGPLAANIRGIPGIEETMRQLVELGAAELLTAEPPSVVNGKREYNPVEAPGLLRRTVYPASQYSPYRAARDPVSDGKHTLFRSTAGSTSSPTSAAVAPYKTLGFVGEGGPYTSYLDSYAFGGRAEMPYVSVANPRNASLAVPLTNEEHLKIFGV</sequence>
<keyword evidence="3" id="KW-1185">Reference proteome</keyword>
<dbReference type="VEuPathDB" id="TriTrypDB:LpyrH10_05_2170"/>
<proteinExistence type="predicted"/>
<dbReference type="EMBL" id="LGTL01000005">
    <property type="protein sequence ID" value="KPA82244.1"/>
    <property type="molecule type" value="Genomic_DNA"/>
</dbReference>
<dbReference type="RefSeq" id="XP_015660683.1">
    <property type="nucleotide sequence ID" value="XM_015800676.1"/>
</dbReference>
<organism evidence="2 3">
    <name type="scientific">Leptomonas pyrrhocoris</name>
    <name type="common">Firebug parasite</name>
    <dbReference type="NCBI Taxonomy" id="157538"/>
    <lineage>
        <taxon>Eukaryota</taxon>
        <taxon>Discoba</taxon>
        <taxon>Euglenozoa</taxon>
        <taxon>Kinetoplastea</taxon>
        <taxon>Metakinetoplastina</taxon>
        <taxon>Trypanosomatida</taxon>
        <taxon>Trypanosomatidae</taxon>
        <taxon>Leishmaniinae</taxon>
        <taxon>Leptomonas</taxon>
    </lineage>
</organism>
<dbReference type="GeneID" id="26903648"/>
<dbReference type="AlphaFoldDB" id="A0A0N0VG46"/>
<protein>
    <submittedName>
        <fullName evidence="2">Uncharacterized protein</fullName>
    </submittedName>
</protein>
<evidence type="ECO:0000256" key="1">
    <source>
        <dbReference type="SAM" id="MobiDB-lite"/>
    </source>
</evidence>